<dbReference type="KEGG" id="yps:YPTB0562"/>
<feature type="domain" description="Tc1-like transposase DDE" evidence="1">
    <location>
        <begin position="6"/>
        <end position="57"/>
    </location>
</feature>
<protein>
    <recommendedName>
        <fullName evidence="1">Tc1-like transposase DDE domain-containing protein</fullName>
    </recommendedName>
</protein>
<evidence type="ECO:0000259" key="1">
    <source>
        <dbReference type="Pfam" id="PF13358"/>
    </source>
</evidence>
<sequence length="79" mass="9302">MPKRKKSNLVKDWAFVTNIKPHELPPYSPNLNAIERLWKVMNEHTRNNRYIEKTDDFHEAIYGSFSTTLTKIVDSLSPK</sequence>
<dbReference type="Gene3D" id="3.30.420.10">
    <property type="entry name" value="Ribonuclease H-like superfamily/Ribonuclease H"/>
    <property type="match status" value="1"/>
</dbReference>
<dbReference type="InterPro" id="IPR036397">
    <property type="entry name" value="RNaseH_sf"/>
</dbReference>
<proteinExistence type="predicted"/>
<gene>
    <name evidence="2" type="ordered locus">YPTB0562</name>
</gene>
<dbReference type="AlphaFoldDB" id="Q66EX9"/>
<evidence type="ECO:0000313" key="2">
    <source>
        <dbReference type="EMBL" id="CAH19802.1"/>
    </source>
</evidence>
<dbReference type="InterPro" id="IPR038717">
    <property type="entry name" value="Tc1-like_DDE_dom"/>
</dbReference>
<dbReference type="Pfam" id="PF13358">
    <property type="entry name" value="DDE_3"/>
    <property type="match status" value="1"/>
</dbReference>
<dbReference type="EMBL" id="BX936398">
    <property type="protein sequence ID" value="CAH19802.1"/>
    <property type="molecule type" value="Genomic_DNA"/>
</dbReference>
<evidence type="ECO:0000313" key="3">
    <source>
        <dbReference type="Proteomes" id="UP000001011"/>
    </source>
</evidence>
<name>Q66EX9_YERPS</name>
<dbReference type="GO" id="GO:0003676">
    <property type="term" value="F:nucleic acid binding"/>
    <property type="evidence" value="ECO:0007669"/>
    <property type="project" value="InterPro"/>
</dbReference>
<organism evidence="2 3">
    <name type="scientific">Yersinia pseudotuberculosis serotype I (strain IP32953)</name>
    <dbReference type="NCBI Taxonomy" id="273123"/>
    <lineage>
        <taxon>Bacteria</taxon>
        <taxon>Pseudomonadati</taxon>
        <taxon>Pseudomonadota</taxon>
        <taxon>Gammaproteobacteria</taxon>
        <taxon>Enterobacterales</taxon>
        <taxon>Yersiniaceae</taxon>
        <taxon>Yersinia</taxon>
    </lineage>
</organism>
<dbReference type="Proteomes" id="UP000001011">
    <property type="component" value="Chromosome"/>
</dbReference>
<accession>Q66EX9</accession>
<reference evidence="2 3" key="1">
    <citation type="journal article" date="2004" name="Proc. Natl. Acad. Sci. U.S.A.">
        <title>Insights into the evolution of Yersinia pestis through whole-genome comparison with Yersinia pseudotuberculosis.</title>
        <authorList>
            <person name="Chain P.S.G."/>
            <person name="Carniel E."/>
            <person name="Larimer F.W."/>
            <person name="Lamerdin J."/>
            <person name="Stoutland P.O."/>
            <person name="Regala W.M."/>
            <person name="Georgescu A.M."/>
            <person name="Vergez L.M."/>
            <person name="Land M.L."/>
            <person name="Motin V.L."/>
            <person name="Brubaker R.R."/>
            <person name="Fowler J."/>
            <person name="Hinnebusch J."/>
            <person name="Marceau M."/>
            <person name="Medigue C."/>
            <person name="Simonet M."/>
            <person name="Chenal-Francisque V."/>
            <person name="Souza B."/>
            <person name="Dacheux D."/>
            <person name="Elliott J.M."/>
            <person name="Derbise A."/>
            <person name="Hauser L.J."/>
            <person name="Garcia E."/>
        </authorList>
    </citation>
    <scope>NUCLEOTIDE SEQUENCE [LARGE SCALE GENOMIC DNA]</scope>
    <source>
        <strain evidence="3">IP32953</strain>
    </source>
</reference>